<dbReference type="OrthoDB" id="9778722at2"/>
<dbReference type="SUPFAM" id="SSF50104">
    <property type="entry name" value="Translation proteins SH3-like domain"/>
    <property type="match status" value="1"/>
</dbReference>
<comment type="subunit">
    <text evidence="7">Part of the 50S ribosomal subunit. Forms a bridge to the 30S subunit in the 70S ribosome.</text>
</comment>
<feature type="domain" description="Large ribosomal subunit protein uL2 RNA-binding" evidence="10">
    <location>
        <begin position="42"/>
        <end position="118"/>
    </location>
</feature>
<feature type="region of interest" description="Disordered" evidence="8">
    <location>
        <begin position="33"/>
        <end position="53"/>
    </location>
</feature>
<dbReference type="EMBL" id="FUYF01000002">
    <property type="protein sequence ID" value="SKA76193.1"/>
    <property type="molecule type" value="Genomic_DNA"/>
</dbReference>
<dbReference type="Pfam" id="PF03947">
    <property type="entry name" value="Ribosomal_L2_C"/>
    <property type="match status" value="1"/>
</dbReference>
<dbReference type="HAMAP" id="MF_01320_B">
    <property type="entry name" value="Ribosomal_uL2_B"/>
    <property type="match status" value="1"/>
</dbReference>
<evidence type="ECO:0000256" key="6">
    <source>
        <dbReference type="ARBA" id="ARBA00035242"/>
    </source>
</evidence>
<dbReference type="NCBIfam" id="TIGR01171">
    <property type="entry name" value="rplB_bact"/>
    <property type="match status" value="1"/>
</dbReference>
<dbReference type="GO" id="GO:0015934">
    <property type="term" value="C:large ribosomal subunit"/>
    <property type="evidence" value="ECO:0007669"/>
    <property type="project" value="InterPro"/>
</dbReference>
<evidence type="ECO:0000256" key="4">
    <source>
        <dbReference type="ARBA" id="ARBA00022980"/>
    </source>
</evidence>
<dbReference type="STRING" id="745368.SAMN02745178_00547"/>
<dbReference type="Proteomes" id="UP000190286">
    <property type="component" value="Unassembled WGS sequence"/>
</dbReference>
<keyword evidence="4 7" id="KW-0689">Ribosomal protein</keyword>
<name>A0A1T4WFV5_9FIRM</name>
<dbReference type="Gene3D" id="2.40.50.140">
    <property type="entry name" value="Nucleic acid-binding proteins"/>
    <property type="match status" value="1"/>
</dbReference>
<dbReference type="PIRSF" id="PIRSF002158">
    <property type="entry name" value="Ribosomal_L2"/>
    <property type="match status" value="1"/>
</dbReference>
<dbReference type="SUPFAM" id="SSF50249">
    <property type="entry name" value="Nucleic acid-binding proteins"/>
    <property type="match status" value="1"/>
</dbReference>
<dbReference type="InterPro" id="IPR014726">
    <property type="entry name" value="Ribosomal_uL2_dom3"/>
</dbReference>
<evidence type="ECO:0000256" key="3">
    <source>
        <dbReference type="ARBA" id="ARBA00022884"/>
    </source>
</evidence>
<dbReference type="GO" id="GO:0016740">
    <property type="term" value="F:transferase activity"/>
    <property type="evidence" value="ECO:0007669"/>
    <property type="project" value="InterPro"/>
</dbReference>
<dbReference type="RefSeq" id="WP_078783559.1">
    <property type="nucleotide sequence ID" value="NZ_CABIYV010000003.1"/>
</dbReference>
<evidence type="ECO:0000256" key="7">
    <source>
        <dbReference type="HAMAP-Rule" id="MF_01320"/>
    </source>
</evidence>
<proteinExistence type="inferred from homology"/>
<dbReference type="PROSITE" id="PS00467">
    <property type="entry name" value="RIBOSOMAL_L2"/>
    <property type="match status" value="1"/>
</dbReference>
<dbReference type="FunFam" id="2.30.30.30:FF:000001">
    <property type="entry name" value="50S ribosomal protein L2"/>
    <property type="match status" value="1"/>
</dbReference>
<dbReference type="GO" id="GO:0003735">
    <property type="term" value="F:structural constituent of ribosome"/>
    <property type="evidence" value="ECO:0007669"/>
    <property type="project" value="InterPro"/>
</dbReference>
<protein>
    <recommendedName>
        <fullName evidence="6 7">Large ribosomal subunit protein uL2</fullName>
    </recommendedName>
</protein>
<keyword evidence="5 7" id="KW-0687">Ribonucleoprotein</keyword>
<dbReference type="Pfam" id="PF00181">
    <property type="entry name" value="Ribosomal_L2_N"/>
    <property type="match status" value="1"/>
</dbReference>
<feature type="region of interest" description="Disordered" evidence="8">
    <location>
        <begin position="209"/>
        <end position="265"/>
    </location>
</feature>
<dbReference type="PANTHER" id="PTHR13691:SF5">
    <property type="entry name" value="LARGE RIBOSOMAL SUBUNIT PROTEIN UL2M"/>
    <property type="match status" value="1"/>
</dbReference>
<dbReference type="GeneID" id="93337037"/>
<evidence type="ECO:0000256" key="2">
    <source>
        <dbReference type="ARBA" id="ARBA00022730"/>
    </source>
</evidence>
<evidence type="ECO:0000256" key="8">
    <source>
        <dbReference type="SAM" id="MobiDB-lite"/>
    </source>
</evidence>
<keyword evidence="3 7" id="KW-0694">RNA-binding</keyword>
<dbReference type="InterPro" id="IPR008991">
    <property type="entry name" value="Translation_prot_SH3-like_sf"/>
</dbReference>
<evidence type="ECO:0000256" key="5">
    <source>
        <dbReference type="ARBA" id="ARBA00023274"/>
    </source>
</evidence>
<dbReference type="GO" id="GO:0019843">
    <property type="term" value="F:rRNA binding"/>
    <property type="evidence" value="ECO:0007669"/>
    <property type="project" value="UniProtKB-UniRule"/>
</dbReference>
<dbReference type="PANTHER" id="PTHR13691">
    <property type="entry name" value="RIBOSOMAL PROTEIN L2"/>
    <property type="match status" value="1"/>
</dbReference>
<keyword evidence="12" id="KW-1185">Reference proteome</keyword>
<evidence type="ECO:0000259" key="9">
    <source>
        <dbReference type="SMART" id="SM01382"/>
    </source>
</evidence>
<dbReference type="AlphaFoldDB" id="A0A1T4WFV5"/>
<sequence length="276" mass="30014">MAIKKYKPTTPGRRGMTVTDYSVLSKVDPERSLLESKKKHAGRNNTGKITVRHHGGGNRVKYRVIDFKRNKFDVPATVKTLEYDPNRSAFIALVEYEDGAKSYILAPDGLKVGDTIMAGPNADIKPGNALPFENIPVGTMIHNIELYPGKGGQLVRSAGVMAQLMAKENGYALVRLPSGEMRNVRLNCIATIGVVSNLDHENVNLGKAGRKRHMGVRPGSRGSVMNPCDHPHGGGEGRAPVGHSSPRTPWGKPALGLKTRKHKARSDKFIVKRANG</sequence>
<dbReference type="InterPro" id="IPR022666">
    <property type="entry name" value="Ribosomal_uL2_RNA-bd_dom"/>
</dbReference>
<evidence type="ECO:0000313" key="12">
    <source>
        <dbReference type="Proteomes" id="UP000190286"/>
    </source>
</evidence>
<dbReference type="FunFam" id="2.40.50.140:FF:000003">
    <property type="entry name" value="50S ribosomal protein L2"/>
    <property type="match status" value="1"/>
</dbReference>
<dbReference type="Gene3D" id="4.10.950.10">
    <property type="entry name" value="Ribosomal protein L2, domain 3"/>
    <property type="match status" value="1"/>
</dbReference>
<feature type="domain" description="Large ribosomal subunit protein uL2 C-terminal" evidence="9">
    <location>
        <begin position="124"/>
        <end position="253"/>
    </location>
</feature>
<keyword evidence="2 7" id="KW-0699">rRNA-binding</keyword>
<dbReference type="InterPro" id="IPR012340">
    <property type="entry name" value="NA-bd_OB-fold"/>
</dbReference>
<dbReference type="InterPro" id="IPR002171">
    <property type="entry name" value="Ribosomal_uL2"/>
</dbReference>
<evidence type="ECO:0000313" key="11">
    <source>
        <dbReference type="EMBL" id="SKA76193.1"/>
    </source>
</evidence>
<accession>A0A1T4WFV5</accession>
<dbReference type="SMART" id="SM01383">
    <property type="entry name" value="Ribosomal_L2"/>
    <property type="match status" value="1"/>
</dbReference>
<dbReference type="InterPro" id="IPR022671">
    <property type="entry name" value="Ribosomal_uL2_CS"/>
</dbReference>
<reference evidence="11 12" key="1">
    <citation type="submission" date="2017-02" db="EMBL/GenBank/DDBJ databases">
        <authorList>
            <person name="Peterson S.W."/>
        </authorList>
    </citation>
    <scope>NUCLEOTIDE SEQUENCE [LARGE SCALE GENOMIC DNA]</scope>
    <source>
        <strain evidence="11 12">ATCC 27749</strain>
    </source>
</reference>
<dbReference type="InterPro" id="IPR014722">
    <property type="entry name" value="Rib_uL2_dom2"/>
</dbReference>
<comment type="similarity">
    <text evidence="1 7">Belongs to the universal ribosomal protein uL2 family.</text>
</comment>
<organism evidence="11 12">
    <name type="scientific">Gemmiger formicilis</name>
    <dbReference type="NCBI Taxonomy" id="745368"/>
    <lineage>
        <taxon>Bacteria</taxon>
        <taxon>Bacillati</taxon>
        <taxon>Bacillota</taxon>
        <taxon>Clostridia</taxon>
        <taxon>Eubacteriales</taxon>
        <taxon>Gemmiger</taxon>
    </lineage>
</organism>
<dbReference type="FunFam" id="4.10.950.10:FF:000001">
    <property type="entry name" value="50S ribosomal protein L2"/>
    <property type="match status" value="1"/>
</dbReference>
<dbReference type="Gene3D" id="2.30.30.30">
    <property type="match status" value="1"/>
</dbReference>
<comment type="function">
    <text evidence="7">One of the primary rRNA binding proteins. Required for association of the 30S and 50S subunits to form the 70S ribosome, for tRNA binding and peptide bond formation. It has been suggested to have peptidyltransferase activity; this is somewhat controversial. Makes several contacts with the 16S rRNA in the 70S ribosome.</text>
</comment>
<gene>
    <name evidence="7" type="primary">rplB</name>
    <name evidence="11" type="ORF">SAMN02745178_00547</name>
</gene>
<dbReference type="GO" id="GO:0002181">
    <property type="term" value="P:cytoplasmic translation"/>
    <property type="evidence" value="ECO:0007669"/>
    <property type="project" value="TreeGrafter"/>
</dbReference>
<dbReference type="SMART" id="SM01382">
    <property type="entry name" value="Ribosomal_L2_C"/>
    <property type="match status" value="1"/>
</dbReference>
<evidence type="ECO:0000256" key="1">
    <source>
        <dbReference type="ARBA" id="ARBA00005636"/>
    </source>
</evidence>
<dbReference type="InterPro" id="IPR022669">
    <property type="entry name" value="Ribosomal_uL2_C"/>
</dbReference>
<evidence type="ECO:0000259" key="10">
    <source>
        <dbReference type="SMART" id="SM01383"/>
    </source>
</evidence>
<dbReference type="InterPro" id="IPR005880">
    <property type="entry name" value="Ribosomal_uL2_bac/org-type"/>
</dbReference>